<feature type="domain" description="N-acetyltransferase" evidence="4">
    <location>
        <begin position="2"/>
        <end position="154"/>
    </location>
</feature>
<dbReference type="PANTHER" id="PTHR43792:SF8">
    <property type="entry name" value="[RIBOSOMAL PROTEIN US5]-ALANINE N-ACETYLTRANSFERASE"/>
    <property type="match status" value="1"/>
</dbReference>
<evidence type="ECO:0000313" key="6">
    <source>
        <dbReference type="Proteomes" id="UP000317839"/>
    </source>
</evidence>
<name>A0A545T908_9GAMM</name>
<dbReference type="InterPro" id="IPR051531">
    <property type="entry name" value="N-acetyltransferase"/>
</dbReference>
<accession>A0A545T908</accession>
<keyword evidence="6" id="KW-1185">Reference proteome</keyword>
<comment type="caution">
    <text evidence="5">The sequence shown here is derived from an EMBL/GenBank/DDBJ whole genome shotgun (WGS) entry which is preliminary data.</text>
</comment>
<dbReference type="Gene3D" id="3.40.630.30">
    <property type="match status" value="1"/>
</dbReference>
<organism evidence="5 6">
    <name type="scientific">Aliikangiella marina</name>
    <dbReference type="NCBI Taxonomy" id="1712262"/>
    <lineage>
        <taxon>Bacteria</taxon>
        <taxon>Pseudomonadati</taxon>
        <taxon>Pseudomonadota</taxon>
        <taxon>Gammaproteobacteria</taxon>
        <taxon>Oceanospirillales</taxon>
        <taxon>Pleioneaceae</taxon>
        <taxon>Aliikangiella</taxon>
    </lineage>
</organism>
<keyword evidence="2" id="KW-0012">Acyltransferase</keyword>
<keyword evidence="1 5" id="KW-0808">Transferase</keyword>
<evidence type="ECO:0000313" key="5">
    <source>
        <dbReference type="EMBL" id="TQV73701.1"/>
    </source>
</evidence>
<sequence>MIKLREFEEKDTQRLVTYLNDLDVVKYLSSKIPLPYTKADADWWINEGSKQDFVRAITINDELIGCIGVNRGEFEYNRSGEIGYWIGRDYWRQGFAHAALLQMTEIVFSTTNIVRIDASVFSDNRPSMNLLHKSGYQEEAILKTAMYKHGKFFDKHIFSRLKPD</sequence>
<proteinExistence type="inferred from homology"/>
<reference evidence="5 6" key="1">
    <citation type="submission" date="2019-06" db="EMBL/GenBank/DDBJ databases">
        <title>Draft genome of Aliikangiella marina GYP-15.</title>
        <authorList>
            <person name="Wang G."/>
        </authorList>
    </citation>
    <scope>NUCLEOTIDE SEQUENCE [LARGE SCALE GENOMIC DNA]</scope>
    <source>
        <strain evidence="5 6">GYP-15</strain>
    </source>
</reference>
<gene>
    <name evidence="5" type="ORF">FLL45_12575</name>
</gene>
<dbReference type="InterPro" id="IPR016181">
    <property type="entry name" value="Acyl_CoA_acyltransferase"/>
</dbReference>
<dbReference type="OrthoDB" id="9784707at2"/>
<dbReference type="GO" id="GO:0016747">
    <property type="term" value="F:acyltransferase activity, transferring groups other than amino-acyl groups"/>
    <property type="evidence" value="ECO:0007669"/>
    <property type="project" value="InterPro"/>
</dbReference>
<evidence type="ECO:0000256" key="2">
    <source>
        <dbReference type="ARBA" id="ARBA00023315"/>
    </source>
</evidence>
<protein>
    <submittedName>
        <fullName evidence="5">GNAT family N-acetyltransferase</fullName>
    </submittedName>
</protein>
<comment type="similarity">
    <text evidence="3">Belongs to the acetyltransferase family. RimJ subfamily.</text>
</comment>
<dbReference type="Proteomes" id="UP000317839">
    <property type="component" value="Unassembled WGS sequence"/>
</dbReference>
<dbReference type="PROSITE" id="PS51186">
    <property type="entry name" value="GNAT"/>
    <property type="match status" value="1"/>
</dbReference>
<dbReference type="SUPFAM" id="SSF55729">
    <property type="entry name" value="Acyl-CoA N-acyltransferases (Nat)"/>
    <property type="match status" value="1"/>
</dbReference>
<dbReference type="Pfam" id="PF13302">
    <property type="entry name" value="Acetyltransf_3"/>
    <property type="match status" value="1"/>
</dbReference>
<evidence type="ECO:0000256" key="3">
    <source>
        <dbReference type="ARBA" id="ARBA00038502"/>
    </source>
</evidence>
<dbReference type="InterPro" id="IPR000182">
    <property type="entry name" value="GNAT_dom"/>
</dbReference>
<dbReference type="EMBL" id="VIKR01000003">
    <property type="protein sequence ID" value="TQV73701.1"/>
    <property type="molecule type" value="Genomic_DNA"/>
</dbReference>
<evidence type="ECO:0000256" key="1">
    <source>
        <dbReference type="ARBA" id="ARBA00022679"/>
    </source>
</evidence>
<dbReference type="PANTHER" id="PTHR43792">
    <property type="entry name" value="GNAT FAMILY, PUTATIVE (AFU_ORTHOLOGUE AFUA_3G00765)-RELATED-RELATED"/>
    <property type="match status" value="1"/>
</dbReference>
<dbReference type="AlphaFoldDB" id="A0A545T908"/>
<evidence type="ECO:0000259" key="4">
    <source>
        <dbReference type="PROSITE" id="PS51186"/>
    </source>
</evidence>
<dbReference type="RefSeq" id="WP_142942409.1">
    <property type="nucleotide sequence ID" value="NZ_VIKR01000003.1"/>
</dbReference>